<organism evidence="1 2">
    <name type="scientific">Plectus sambesii</name>
    <dbReference type="NCBI Taxonomy" id="2011161"/>
    <lineage>
        <taxon>Eukaryota</taxon>
        <taxon>Metazoa</taxon>
        <taxon>Ecdysozoa</taxon>
        <taxon>Nematoda</taxon>
        <taxon>Chromadorea</taxon>
        <taxon>Plectida</taxon>
        <taxon>Plectina</taxon>
        <taxon>Plectoidea</taxon>
        <taxon>Plectidae</taxon>
        <taxon>Plectus</taxon>
    </lineage>
</organism>
<keyword evidence="1" id="KW-1185">Reference proteome</keyword>
<accession>A0A914WAG8</accession>
<name>A0A914WAG8_9BILA</name>
<evidence type="ECO:0000313" key="1">
    <source>
        <dbReference type="Proteomes" id="UP000887566"/>
    </source>
</evidence>
<protein>
    <submittedName>
        <fullName evidence="2">Uncharacterized protein</fullName>
    </submittedName>
</protein>
<proteinExistence type="predicted"/>
<dbReference type="AlphaFoldDB" id="A0A914WAG8"/>
<dbReference type="WBParaSite" id="PSAMB.scaffold3556size17819.g21873.t1">
    <property type="protein sequence ID" value="PSAMB.scaffold3556size17819.g21873.t1"/>
    <property type="gene ID" value="PSAMB.scaffold3556size17819.g21873"/>
</dbReference>
<evidence type="ECO:0000313" key="2">
    <source>
        <dbReference type="WBParaSite" id="PSAMB.scaffold3556size17819.g21873.t1"/>
    </source>
</evidence>
<dbReference type="Proteomes" id="UP000887566">
    <property type="component" value="Unplaced"/>
</dbReference>
<reference evidence="2" key="1">
    <citation type="submission" date="2022-11" db="UniProtKB">
        <authorList>
            <consortium name="WormBaseParasite"/>
        </authorList>
    </citation>
    <scope>IDENTIFICATION</scope>
</reference>
<sequence>MAGFDDPGLFYHDRFFANDDNMPDDGREMIAEYRDTLSQFKRFIREFNVGGFGMIYRTRRMIEFAFVA</sequence>